<reference evidence="4" key="1">
    <citation type="submission" date="2003-08" db="EMBL/GenBank/DDBJ databases">
        <authorList>
            <person name="Birren B."/>
            <person name="Nusbaum C."/>
            <person name="Abebe A."/>
            <person name="Abouelleil A."/>
            <person name="Adekoya E."/>
            <person name="Ait-zahra M."/>
            <person name="Allen N."/>
            <person name="Allen T."/>
            <person name="An P."/>
            <person name="Anderson M."/>
            <person name="Anderson S."/>
            <person name="Arachchi H."/>
            <person name="Armbruster J."/>
            <person name="Bachantsang P."/>
            <person name="Baldwin J."/>
            <person name="Barry A."/>
            <person name="Bayul T."/>
            <person name="Blitshsteyn B."/>
            <person name="Bloom T."/>
            <person name="Blye J."/>
            <person name="Boguslavskiy L."/>
            <person name="Borowsky M."/>
            <person name="Boukhgalter B."/>
            <person name="Brunache A."/>
            <person name="Butler J."/>
            <person name="Calixte N."/>
            <person name="Calvo S."/>
            <person name="Camarata J."/>
            <person name="Campo K."/>
            <person name="Chang J."/>
            <person name="Cheshatsang Y."/>
            <person name="Citroen M."/>
            <person name="Collymore A."/>
            <person name="Considine T."/>
            <person name="Cook A."/>
            <person name="Cooke P."/>
            <person name="Corum B."/>
            <person name="Cuomo C."/>
            <person name="David R."/>
            <person name="Dawoe T."/>
            <person name="Degray S."/>
            <person name="Dodge S."/>
            <person name="Dooley K."/>
            <person name="Dorje P."/>
            <person name="Dorjee K."/>
            <person name="Dorris L."/>
            <person name="Duffey N."/>
            <person name="Dupes A."/>
            <person name="Elkins T."/>
            <person name="Engels R."/>
            <person name="Erickson J."/>
            <person name="Farina A."/>
            <person name="Faro S."/>
            <person name="Ferreira P."/>
            <person name="Fischer H."/>
            <person name="Fitzgerald M."/>
            <person name="Foley K."/>
            <person name="Gage D."/>
            <person name="Galagan J."/>
            <person name="Gearin G."/>
            <person name="Gnerre S."/>
            <person name="Gnirke A."/>
            <person name="Goyette A."/>
            <person name="Graham J."/>
            <person name="Grandbois E."/>
            <person name="Gyaltsen K."/>
            <person name="Hafez N."/>
            <person name="Hagopian D."/>
            <person name="Hagos B."/>
            <person name="Hall J."/>
            <person name="Hatcher B."/>
            <person name="Heller A."/>
            <person name="Higgins H."/>
            <person name="Honan T."/>
            <person name="Horn A."/>
            <person name="Houde N."/>
            <person name="Hughes L."/>
            <person name="Hulme W."/>
            <person name="Husby E."/>
            <person name="Iliev I."/>
            <person name="Jaffe D."/>
            <person name="Jones C."/>
            <person name="Kamal M."/>
            <person name="Kamat A."/>
            <person name="Kamvysselis M."/>
            <person name="Karlsson E."/>
            <person name="Kells C."/>
            <person name="Kieu A."/>
            <person name="Kisner P."/>
            <person name="Kodira C."/>
            <person name="Kulbokas E."/>
            <person name="Labutti K."/>
            <person name="Lama D."/>
            <person name="Landers T."/>
            <person name="Leger J."/>
            <person name="Levine S."/>
            <person name="Lewis D."/>
            <person name="Lewis T."/>
            <person name="Lindblad-toh K."/>
            <person name="Liu X."/>
            <person name="Lokyitsang T."/>
            <person name="Lokyitsang Y."/>
            <person name="Lucien O."/>
            <person name="Lui A."/>
            <person name="Ma L.J."/>
            <person name="Mabbitt R."/>
            <person name="Macdonald J."/>
            <person name="Maclean C."/>
            <person name="Major J."/>
            <person name="Manning J."/>
            <person name="Marabella R."/>
            <person name="Maru K."/>
            <person name="Matthews C."/>
            <person name="Mauceli E."/>
            <person name="Mccarthy M."/>
            <person name="Mcdonough S."/>
            <person name="Mcghee T."/>
            <person name="Meldrim J."/>
            <person name="Meneus L."/>
            <person name="Mesirov J."/>
            <person name="Mihalev A."/>
            <person name="Mihova T."/>
            <person name="Mikkelsen T."/>
            <person name="Mlenga V."/>
            <person name="Moru K."/>
            <person name="Mozes J."/>
            <person name="Mulrain L."/>
            <person name="Munson G."/>
            <person name="Naylor J."/>
            <person name="Newes C."/>
            <person name="Nguyen C."/>
            <person name="Nguyen N."/>
            <person name="Nguyen T."/>
            <person name="Nicol R."/>
            <person name="Nielsen C."/>
            <person name="Nizzari M."/>
            <person name="Norbu C."/>
            <person name="Norbu N."/>
            <person name="O'donnell P."/>
            <person name="Okoawo O."/>
            <person name="O'leary S."/>
            <person name="Omotosho B."/>
            <person name="O'neill K."/>
            <person name="Osman S."/>
            <person name="Parker S."/>
            <person name="Perrin D."/>
            <person name="Phunkhang P."/>
            <person name="Piqani B."/>
            <person name="Purcell S."/>
            <person name="Rachupka T."/>
            <person name="Ramasamy U."/>
            <person name="Rameau R."/>
            <person name="Ray V."/>
            <person name="Raymond C."/>
            <person name="Retta R."/>
            <person name="Richardson S."/>
            <person name="Rise C."/>
            <person name="Rodriguez J."/>
            <person name="Rogers J."/>
            <person name="Rogov P."/>
            <person name="Rutman M."/>
            <person name="Schupbach R."/>
            <person name="Seaman C."/>
            <person name="Settipalli S."/>
            <person name="Sharpe T."/>
            <person name="Sheridan J."/>
            <person name="Sherpa N."/>
            <person name="Shi J."/>
            <person name="Smirnov S."/>
            <person name="Smith C."/>
            <person name="Sougnez C."/>
            <person name="Spencer B."/>
            <person name="Stalker J."/>
            <person name="Stange-thomann N."/>
            <person name="Stavropoulos S."/>
            <person name="Stetson K."/>
            <person name="Stone C."/>
            <person name="Stone S."/>
            <person name="Stubbs M."/>
            <person name="Talamas J."/>
            <person name="Tchuinga P."/>
            <person name="Tenzing P."/>
            <person name="Tesfaye S."/>
            <person name="Theodore J."/>
            <person name="Thoulutsang Y."/>
            <person name="Topham K."/>
            <person name="Towey S."/>
            <person name="Tsamla T."/>
            <person name="Tsomo N."/>
            <person name="Vallee D."/>
            <person name="Vassiliev H."/>
            <person name="Venkataraman V."/>
            <person name="Vinson J."/>
            <person name="Vo A."/>
            <person name="Wade C."/>
            <person name="Wang S."/>
            <person name="Wangchuk T."/>
            <person name="Wangdi T."/>
            <person name="Whittaker C."/>
            <person name="Wilkinson J."/>
            <person name="Wu Y."/>
            <person name="Wyman D."/>
            <person name="Yadav S."/>
            <person name="Yang S."/>
            <person name="Yang X."/>
            <person name="Yeager S."/>
            <person name="Yee E."/>
            <person name="Young G."/>
            <person name="Zainoun J."/>
            <person name="Zembeck L."/>
            <person name="Zimmer A."/>
            <person name="Zody M."/>
            <person name="Lander E."/>
        </authorList>
    </citation>
    <scope>NUCLEOTIDE SEQUENCE [LARGE SCALE GENOMIC DNA]</scope>
</reference>
<dbReference type="AlphaFoldDB" id="H2Z9I8"/>
<evidence type="ECO:0000313" key="4">
    <source>
        <dbReference type="Proteomes" id="UP000007875"/>
    </source>
</evidence>
<dbReference type="InterPro" id="IPR000938">
    <property type="entry name" value="CAP-Gly_domain"/>
</dbReference>
<feature type="compositionally biased region" description="Polar residues" evidence="1">
    <location>
        <begin position="177"/>
        <end position="188"/>
    </location>
</feature>
<dbReference type="Ensembl" id="ENSCSAVT00000014418.1">
    <property type="protein sequence ID" value="ENSCSAVP00000014253.1"/>
    <property type="gene ID" value="ENSCSAVG00000008351.1"/>
</dbReference>
<evidence type="ECO:0000259" key="2">
    <source>
        <dbReference type="PROSITE" id="PS50245"/>
    </source>
</evidence>
<dbReference type="SUPFAM" id="SSF74924">
    <property type="entry name" value="Cap-Gly domain"/>
    <property type="match status" value="1"/>
</dbReference>
<feature type="region of interest" description="Disordered" evidence="1">
    <location>
        <begin position="167"/>
        <end position="192"/>
    </location>
</feature>
<dbReference type="InterPro" id="IPR036859">
    <property type="entry name" value="CAP-Gly_dom_sf"/>
</dbReference>
<protein>
    <recommendedName>
        <fullName evidence="2">CAP-Gly domain-containing protein</fullName>
    </recommendedName>
</protein>
<dbReference type="STRING" id="51511.ENSCSAVP00000014253"/>
<dbReference type="SMART" id="SM01052">
    <property type="entry name" value="CAP_GLY"/>
    <property type="match status" value="1"/>
</dbReference>
<dbReference type="GeneTree" id="ENSGT00940000168425"/>
<dbReference type="OMA" id="SCKERYE"/>
<accession>H2Z9I8</accession>
<reference evidence="3" key="3">
    <citation type="submission" date="2025-09" db="UniProtKB">
        <authorList>
            <consortium name="Ensembl"/>
        </authorList>
    </citation>
    <scope>IDENTIFICATION</scope>
</reference>
<feature type="domain" description="CAP-Gly" evidence="2">
    <location>
        <begin position="106"/>
        <end position="150"/>
    </location>
</feature>
<sequence length="213" mass="23767">MIQEYLKGTLLKEVYYESLPSPVGTRLMCVVVDTQEIIECDENDVDPLTEDIMGLLLAISSCKERYEVFRNKERLSDGLEMEAGMEVVVRLPAMSGEVIGKLRYKGPIRHKVGTHFGVELVHARGKGNTNGTIRKHTYFHCAEDCGIFLGLNRVSSRDYDQLRTPVPAPRRHVARKGTSNTRPSSNDLSLYREPLSSQSTVNSAIVCDPVIGV</sequence>
<dbReference type="HOGENOM" id="CLU_083201_0_0_1"/>
<evidence type="ECO:0000256" key="1">
    <source>
        <dbReference type="SAM" id="MobiDB-lite"/>
    </source>
</evidence>
<organism evidence="3 4">
    <name type="scientific">Ciona savignyi</name>
    <name type="common">Pacific transparent sea squirt</name>
    <dbReference type="NCBI Taxonomy" id="51511"/>
    <lineage>
        <taxon>Eukaryota</taxon>
        <taxon>Metazoa</taxon>
        <taxon>Chordata</taxon>
        <taxon>Tunicata</taxon>
        <taxon>Ascidiacea</taxon>
        <taxon>Phlebobranchia</taxon>
        <taxon>Cionidae</taxon>
        <taxon>Ciona</taxon>
    </lineage>
</organism>
<evidence type="ECO:0000313" key="3">
    <source>
        <dbReference type="Ensembl" id="ENSCSAVP00000014253.1"/>
    </source>
</evidence>
<reference evidence="3" key="2">
    <citation type="submission" date="2025-08" db="UniProtKB">
        <authorList>
            <consortium name="Ensembl"/>
        </authorList>
    </citation>
    <scope>IDENTIFICATION</scope>
</reference>
<keyword evidence="4" id="KW-1185">Reference proteome</keyword>
<dbReference type="Proteomes" id="UP000007875">
    <property type="component" value="Unassembled WGS sequence"/>
</dbReference>
<name>H2Z9I8_CIOSA</name>
<dbReference type="Pfam" id="PF01302">
    <property type="entry name" value="CAP_GLY"/>
    <property type="match status" value="1"/>
</dbReference>
<dbReference type="PROSITE" id="PS50245">
    <property type="entry name" value="CAP_GLY_2"/>
    <property type="match status" value="1"/>
</dbReference>
<dbReference type="InParanoid" id="H2Z9I8"/>
<dbReference type="Gene3D" id="2.30.30.190">
    <property type="entry name" value="CAP Gly-rich-like domain"/>
    <property type="match status" value="1"/>
</dbReference>
<dbReference type="eggNOG" id="KOG3556">
    <property type="taxonomic scope" value="Eukaryota"/>
</dbReference>
<proteinExistence type="predicted"/>